<evidence type="ECO:0000256" key="3">
    <source>
        <dbReference type="ARBA" id="ARBA00023015"/>
    </source>
</evidence>
<dbReference type="RefSeq" id="WP_413781942.1">
    <property type="nucleotide sequence ID" value="NZ_JAUOZS010000001.1"/>
</dbReference>
<dbReference type="InterPro" id="IPR051446">
    <property type="entry name" value="HTH_trans_reg/aminotransferase"/>
</dbReference>
<name>A0ABU3P5T9_9FIRM</name>
<proteinExistence type="inferred from homology"/>
<dbReference type="PANTHER" id="PTHR46577">
    <property type="entry name" value="HTH-TYPE TRANSCRIPTIONAL REGULATORY PROTEIN GABR"/>
    <property type="match status" value="1"/>
</dbReference>
<dbReference type="Proteomes" id="UP001254848">
    <property type="component" value="Unassembled WGS sequence"/>
</dbReference>
<dbReference type="SUPFAM" id="SSF46785">
    <property type="entry name" value="Winged helix' DNA-binding domain"/>
    <property type="match status" value="1"/>
</dbReference>
<keyword evidence="7" id="KW-0032">Aminotransferase</keyword>
<evidence type="ECO:0000313" key="7">
    <source>
        <dbReference type="EMBL" id="MDT8903486.1"/>
    </source>
</evidence>
<dbReference type="Gene3D" id="3.90.1150.10">
    <property type="entry name" value="Aspartate Aminotransferase, domain 1"/>
    <property type="match status" value="1"/>
</dbReference>
<gene>
    <name evidence="7" type="ORF">Q4T40_19845</name>
</gene>
<dbReference type="InterPro" id="IPR015424">
    <property type="entry name" value="PyrdxlP-dep_Trfase"/>
</dbReference>
<evidence type="ECO:0000256" key="4">
    <source>
        <dbReference type="ARBA" id="ARBA00023125"/>
    </source>
</evidence>
<evidence type="ECO:0000256" key="2">
    <source>
        <dbReference type="ARBA" id="ARBA00022898"/>
    </source>
</evidence>
<dbReference type="Gene3D" id="1.10.10.10">
    <property type="entry name" value="Winged helix-like DNA-binding domain superfamily/Winged helix DNA-binding domain"/>
    <property type="match status" value="1"/>
</dbReference>
<dbReference type="PROSITE" id="PS50949">
    <property type="entry name" value="HTH_GNTR"/>
    <property type="match status" value="1"/>
</dbReference>
<dbReference type="Pfam" id="PF00155">
    <property type="entry name" value="Aminotran_1_2"/>
    <property type="match status" value="1"/>
</dbReference>
<dbReference type="CDD" id="cd07377">
    <property type="entry name" value="WHTH_GntR"/>
    <property type="match status" value="1"/>
</dbReference>
<dbReference type="InterPro" id="IPR036388">
    <property type="entry name" value="WH-like_DNA-bd_sf"/>
</dbReference>
<keyword evidence="8" id="KW-1185">Reference proteome</keyword>
<dbReference type="EMBL" id="JAUOZS010000001">
    <property type="protein sequence ID" value="MDT8903486.1"/>
    <property type="molecule type" value="Genomic_DNA"/>
</dbReference>
<dbReference type="SUPFAM" id="SSF53383">
    <property type="entry name" value="PLP-dependent transferases"/>
    <property type="match status" value="1"/>
</dbReference>
<sequence length="494" mass="55370">MLLLTVDEQSLEPIYRQIVAQIRDKIAGRVLLPGERLPSTRRLADQLGIHRSTVATAYQELWALGFIDLSPGSRPRVRDRMQFATAADRGDKGLVDWQTVVSPASEAVWRTYRRLDPLGKESTPALINFASMNMDSRLFPLESFRACLDRAVKNHGDALLGYGARAGFPPLREYIARRLQSHGISVTADEILITNGSQQGIDLVFRMIAAPGKTVAIESPTYDYVLPLLRFYGLRPVEIPIRQGGMDLGALAAAIAQERPVLVYTMPTFQNPTGISTGQAHRERLLSLCEQHRIPILEDGFEEEMKYSGRVVLPIKSMDKRQLVIYCGTFSKVLFPGARVGWLAAEKECVERLVAIHRFSELAPSMILQAAIHEFCQSGHYDRHIGRMHRAYRKRMQTAVRALSRHIDPAWAEWTEPSGGFLIWLKLKPAPHPPPDWKTLLAAHGVEATTGGSFFYGETPDTYLRLSISPLNEEEITEGVRRLAAALRQAHHPD</sequence>
<reference evidence="7 8" key="1">
    <citation type="submission" date="2023-07" db="EMBL/GenBank/DDBJ databases">
        <title>The novel representative of Negativicutes class, Anaeroselena agilis gen. nov. sp. nov.</title>
        <authorList>
            <person name="Prokofeva M.I."/>
            <person name="Elcheninov A.G."/>
            <person name="Klyukina A."/>
            <person name="Kublanov I.V."/>
            <person name="Frolov E.N."/>
            <person name="Podosokorskaya O.A."/>
        </authorList>
    </citation>
    <scope>NUCLEOTIDE SEQUENCE [LARGE SCALE GENOMIC DNA]</scope>
    <source>
        <strain evidence="7 8">4137-cl</strain>
    </source>
</reference>
<keyword evidence="3" id="KW-0805">Transcription regulation</keyword>
<dbReference type="InterPro" id="IPR004839">
    <property type="entry name" value="Aminotransferase_I/II_large"/>
</dbReference>
<dbReference type="PRINTS" id="PR00035">
    <property type="entry name" value="HTHGNTR"/>
</dbReference>
<dbReference type="Pfam" id="PF00392">
    <property type="entry name" value="GntR"/>
    <property type="match status" value="1"/>
</dbReference>
<dbReference type="InterPro" id="IPR000524">
    <property type="entry name" value="Tscrpt_reg_HTH_GntR"/>
</dbReference>
<protein>
    <submittedName>
        <fullName evidence="7">PLP-dependent aminotransferase family protein</fullName>
    </submittedName>
</protein>
<evidence type="ECO:0000256" key="1">
    <source>
        <dbReference type="ARBA" id="ARBA00005384"/>
    </source>
</evidence>
<dbReference type="InterPro" id="IPR015421">
    <property type="entry name" value="PyrdxlP-dep_Trfase_major"/>
</dbReference>
<dbReference type="CDD" id="cd00609">
    <property type="entry name" value="AAT_like"/>
    <property type="match status" value="1"/>
</dbReference>
<dbReference type="SMART" id="SM00345">
    <property type="entry name" value="HTH_GNTR"/>
    <property type="match status" value="1"/>
</dbReference>
<dbReference type="Gene3D" id="3.40.640.10">
    <property type="entry name" value="Type I PLP-dependent aspartate aminotransferase-like (Major domain)"/>
    <property type="match status" value="1"/>
</dbReference>
<evidence type="ECO:0000259" key="6">
    <source>
        <dbReference type="PROSITE" id="PS50949"/>
    </source>
</evidence>
<organism evidence="7 8">
    <name type="scientific">Anaeroselena agilis</name>
    <dbReference type="NCBI Taxonomy" id="3063788"/>
    <lineage>
        <taxon>Bacteria</taxon>
        <taxon>Bacillati</taxon>
        <taxon>Bacillota</taxon>
        <taxon>Negativicutes</taxon>
        <taxon>Acetonemataceae</taxon>
        <taxon>Anaeroselena</taxon>
    </lineage>
</organism>
<accession>A0ABU3P5T9</accession>
<evidence type="ECO:0000313" key="8">
    <source>
        <dbReference type="Proteomes" id="UP001254848"/>
    </source>
</evidence>
<keyword evidence="4" id="KW-0238">DNA-binding</keyword>
<dbReference type="InterPro" id="IPR036390">
    <property type="entry name" value="WH_DNA-bd_sf"/>
</dbReference>
<comment type="similarity">
    <text evidence="1">In the C-terminal section; belongs to the class-I pyridoxal-phosphate-dependent aminotransferase family.</text>
</comment>
<keyword evidence="2" id="KW-0663">Pyridoxal phosphate</keyword>
<dbReference type="InterPro" id="IPR015422">
    <property type="entry name" value="PyrdxlP-dep_Trfase_small"/>
</dbReference>
<dbReference type="PANTHER" id="PTHR46577:SF2">
    <property type="entry name" value="TRANSCRIPTIONAL REGULATORY PROTEIN"/>
    <property type="match status" value="1"/>
</dbReference>
<feature type="domain" description="HTH gntR-type" evidence="6">
    <location>
        <begin position="12"/>
        <end position="80"/>
    </location>
</feature>
<dbReference type="GO" id="GO:0008483">
    <property type="term" value="F:transaminase activity"/>
    <property type="evidence" value="ECO:0007669"/>
    <property type="project" value="UniProtKB-KW"/>
</dbReference>
<evidence type="ECO:0000256" key="5">
    <source>
        <dbReference type="ARBA" id="ARBA00023163"/>
    </source>
</evidence>
<keyword evidence="7" id="KW-0808">Transferase</keyword>
<keyword evidence="5" id="KW-0804">Transcription</keyword>
<comment type="caution">
    <text evidence="7">The sequence shown here is derived from an EMBL/GenBank/DDBJ whole genome shotgun (WGS) entry which is preliminary data.</text>
</comment>